<proteinExistence type="predicted"/>
<feature type="region of interest" description="Disordered" evidence="1">
    <location>
        <begin position="598"/>
        <end position="620"/>
    </location>
</feature>
<comment type="caution">
    <text evidence="2">The sequence shown here is derived from an EMBL/GenBank/DDBJ whole genome shotgun (WGS) entry which is preliminary data.</text>
</comment>
<name>A0AAW2U6C8_SESRA</name>
<dbReference type="InterPro" id="IPR036691">
    <property type="entry name" value="Endo/exonu/phosph_ase_sf"/>
</dbReference>
<evidence type="ECO:0000256" key="1">
    <source>
        <dbReference type="SAM" id="MobiDB-lite"/>
    </source>
</evidence>
<dbReference type="PANTHER" id="PTHR33116">
    <property type="entry name" value="REVERSE TRANSCRIPTASE ZINC-BINDING DOMAIN-CONTAINING PROTEIN-RELATED-RELATED"/>
    <property type="match status" value="1"/>
</dbReference>
<dbReference type="SUPFAM" id="SSF56219">
    <property type="entry name" value="DNase I-like"/>
    <property type="match status" value="1"/>
</dbReference>
<dbReference type="Gene3D" id="3.60.10.10">
    <property type="entry name" value="Endonuclease/exonuclease/phosphatase"/>
    <property type="match status" value="1"/>
</dbReference>
<sequence length="860" mass="98837">MINALIFLNAEPRPWQFTGVHCPAVSVLKPIFWHSFNEICHSFDGPWLAMGDFNAVMSQTEKRGGKPFASASRNALGNEFDVCNLIDLGFTGASFTWSNKRPAPSRYSVRSLPLLLDTHPSNRNRPKPFFFEDMWCRDFSCETLIADVWLSYVSGNPILRLHNLLKLLRGELRKWNRRTFGWCQERISSIKQHLETLQESAQTVEVIEMENNLQLELDEQLKRVETKWKQKAKQRWLEDGDANTKYFHMTAVLQSRANHIHSIQTREGNAVTDWELIGDIQNSGKQTQTTPPENHLPAPNGFCPRADAENAQTVRQCLAKFENWSSQTANNRKSFVHFSGNVPNRQRRILLDILQMPECNHRAKHLGLPFCKPPSRNHISNELIEKLSKKLSLWKAKNLSRAGKMVLIKNVAQAIPVYQMSTYLLPKKICHQLDSTVRRFWWKTTASEEKNQFLALKSWNSICQPKSKGGLGFRKFSDFNKALVSKIAWNILQKSEKLWCTTLSAKYLKNDVVLVSSLQSPNNLSSKSGSNHGFRQFRTTFQIVLKIPTQIGRPLSETLLIRTATNGNWNSSTKCSLGMLSRKSEKFKFRKLRNPLDRFGLPPSQGNSLPKRHSTPSNKSQLKMIRTQKCLEKGFGALTSTTDSRSSFGELYLTYCQRETETAHHLFLCCPFSEKIWMLSKWQLRLHPISHLSLREWFLEISSKNASFFPDNNIQNEFIIAWAITLELTWKARNDLVHGNEAQNPEQVAQSVLRNTLAHSEARISKKAKPQTNCDWQPPPMNWIKVNCDIALKDDKCFAAFIARDHQSFLIRAETAEIFVYDASFAELRAIRLAAEKFHAKNEDRVIFESDSTEAIKWIK</sequence>
<evidence type="ECO:0000313" key="2">
    <source>
        <dbReference type="EMBL" id="KAL0412514.1"/>
    </source>
</evidence>
<dbReference type="AlphaFoldDB" id="A0AAW2U6C8"/>
<protein>
    <submittedName>
        <fullName evidence="2">Ribonuclease H protein</fullName>
    </submittedName>
</protein>
<gene>
    <name evidence="2" type="ORF">Sradi_1453100</name>
</gene>
<dbReference type="EMBL" id="JACGWJ010000006">
    <property type="protein sequence ID" value="KAL0412514.1"/>
    <property type="molecule type" value="Genomic_DNA"/>
</dbReference>
<reference evidence="2" key="2">
    <citation type="journal article" date="2024" name="Plant">
        <title>Genomic evolution and insights into agronomic trait innovations of Sesamum species.</title>
        <authorList>
            <person name="Miao H."/>
            <person name="Wang L."/>
            <person name="Qu L."/>
            <person name="Liu H."/>
            <person name="Sun Y."/>
            <person name="Le M."/>
            <person name="Wang Q."/>
            <person name="Wei S."/>
            <person name="Zheng Y."/>
            <person name="Lin W."/>
            <person name="Duan Y."/>
            <person name="Cao H."/>
            <person name="Xiong S."/>
            <person name="Wang X."/>
            <person name="Wei L."/>
            <person name="Li C."/>
            <person name="Ma Q."/>
            <person name="Ju M."/>
            <person name="Zhao R."/>
            <person name="Li G."/>
            <person name="Mu C."/>
            <person name="Tian Q."/>
            <person name="Mei H."/>
            <person name="Zhang T."/>
            <person name="Gao T."/>
            <person name="Zhang H."/>
        </authorList>
    </citation>
    <scope>NUCLEOTIDE SEQUENCE</scope>
    <source>
        <strain evidence="2">G02</strain>
    </source>
</reference>
<organism evidence="2">
    <name type="scientific">Sesamum radiatum</name>
    <name type="common">Black benniseed</name>
    <dbReference type="NCBI Taxonomy" id="300843"/>
    <lineage>
        <taxon>Eukaryota</taxon>
        <taxon>Viridiplantae</taxon>
        <taxon>Streptophyta</taxon>
        <taxon>Embryophyta</taxon>
        <taxon>Tracheophyta</taxon>
        <taxon>Spermatophyta</taxon>
        <taxon>Magnoliopsida</taxon>
        <taxon>eudicotyledons</taxon>
        <taxon>Gunneridae</taxon>
        <taxon>Pentapetalae</taxon>
        <taxon>asterids</taxon>
        <taxon>lamiids</taxon>
        <taxon>Lamiales</taxon>
        <taxon>Pedaliaceae</taxon>
        <taxon>Sesamum</taxon>
    </lineage>
</organism>
<reference evidence="2" key="1">
    <citation type="submission" date="2020-06" db="EMBL/GenBank/DDBJ databases">
        <authorList>
            <person name="Li T."/>
            <person name="Hu X."/>
            <person name="Zhang T."/>
            <person name="Song X."/>
            <person name="Zhang H."/>
            <person name="Dai N."/>
            <person name="Sheng W."/>
            <person name="Hou X."/>
            <person name="Wei L."/>
        </authorList>
    </citation>
    <scope>NUCLEOTIDE SEQUENCE</scope>
    <source>
        <strain evidence="2">G02</strain>
        <tissue evidence="2">Leaf</tissue>
    </source>
</reference>
<accession>A0AAW2U6C8</accession>
<dbReference type="PANTHER" id="PTHR33116:SF86">
    <property type="entry name" value="REVERSE TRANSCRIPTASE DOMAIN-CONTAINING PROTEIN"/>
    <property type="match status" value="1"/>
</dbReference>